<dbReference type="GO" id="GO:0004519">
    <property type="term" value="F:endonuclease activity"/>
    <property type="evidence" value="ECO:0007669"/>
    <property type="project" value="InterPro"/>
</dbReference>
<gene>
    <name evidence="2" type="primary">VvCHDh000004_1040</name>
    <name evidence="2" type="ORF">CK203_091587</name>
</gene>
<dbReference type="InterPro" id="IPR036691">
    <property type="entry name" value="Endo/exonu/phosph_ase_sf"/>
</dbReference>
<dbReference type="PANTHER" id="PTHR33116:SF78">
    <property type="entry name" value="OS12G0587133 PROTEIN"/>
    <property type="match status" value="1"/>
</dbReference>
<dbReference type="AlphaFoldDB" id="A0A438D0V8"/>
<proteinExistence type="predicted"/>
<dbReference type="InterPro" id="IPR020847">
    <property type="entry name" value="AP_endonuclease_F1_BS"/>
</dbReference>
<comment type="caution">
    <text evidence="2">The sequence shown here is derived from an EMBL/GenBank/DDBJ whole genome shotgun (WGS) entry which is preliminary data.</text>
</comment>
<dbReference type="PANTHER" id="PTHR33116">
    <property type="entry name" value="REVERSE TRANSCRIPTASE ZINC-BINDING DOMAIN-CONTAINING PROTEIN-RELATED-RELATED"/>
    <property type="match status" value="1"/>
</dbReference>
<dbReference type="Gene3D" id="3.60.10.10">
    <property type="entry name" value="Endonuclease/exonuclease/phosphatase"/>
    <property type="match status" value="1"/>
</dbReference>
<protein>
    <submittedName>
        <fullName evidence="2">Putative ribonuclease H protein</fullName>
    </submittedName>
</protein>
<dbReference type="GO" id="GO:0003677">
    <property type="term" value="F:DNA binding"/>
    <property type="evidence" value="ECO:0007669"/>
    <property type="project" value="InterPro"/>
</dbReference>
<name>A0A438D0V8_VITVI</name>
<dbReference type="Proteomes" id="UP000288805">
    <property type="component" value="Unassembled WGS sequence"/>
</dbReference>
<reference evidence="2 3" key="1">
    <citation type="journal article" date="2018" name="PLoS Genet.">
        <title>Population sequencing reveals clonal diversity and ancestral inbreeding in the grapevine cultivar Chardonnay.</title>
        <authorList>
            <person name="Roach M.J."/>
            <person name="Johnson D.L."/>
            <person name="Bohlmann J."/>
            <person name="van Vuuren H.J."/>
            <person name="Jones S.J."/>
            <person name="Pretorius I.S."/>
            <person name="Schmidt S.A."/>
            <person name="Borneman A.R."/>
        </authorList>
    </citation>
    <scope>NUCLEOTIDE SEQUENCE [LARGE SCALE GENOMIC DNA]</scope>
    <source>
        <strain evidence="3">cv. Chardonnay</strain>
        <tissue evidence="2">Leaf</tissue>
    </source>
</reference>
<dbReference type="Pfam" id="PF03372">
    <property type="entry name" value="Exo_endo_phos"/>
    <property type="match status" value="1"/>
</dbReference>
<accession>A0A438D0V8</accession>
<dbReference type="InterPro" id="IPR005135">
    <property type="entry name" value="Endo/exonuclease/phosphatase"/>
</dbReference>
<feature type="domain" description="Endonuclease/exonuclease/phosphatase" evidence="1">
    <location>
        <begin position="210"/>
        <end position="351"/>
    </location>
</feature>
<evidence type="ECO:0000313" key="2">
    <source>
        <dbReference type="EMBL" id="RVW29084.1"/>
    </source>
</evidence>
<sequence>MILDEGTPREPRLSVEDVKLVLEQRNPQIFDALSSDVTNDALLEETARFTGQIPLVLSLGGVGLFSSTPSPSSLPSGAKVLGPLVCWEDSRSFSMDGDAVEPGPLRIVQLDGSEVQWPSHLGCLEDNKSKEGATEGTFSDETFGRLLSFNRFMGLPVDGFKNEILTMFQSLECRKRGKIYVQGGKKNSLLRSRVERELRKLECSIKGINDKDKRKVVKAFLRIQRADLVCLQETKCKLMLDSVVRSLGFGRFVNWGSVHSRGQAGGILVFWDCRVLQLLEMETWQYSISCRFKNCNDNFIWIFTGVYGPVHYSEREFLWFELGDIKSLWSDPWYVGGDFNVIRLPSEIRNCLNLSSTMRRFSEVIDELQLRDLPLVGGSYTCLLLKSISDHAPILLDGGGIRGKKTPFRFENMWLKVEGFKDLVRKWWSCYNFCGSYSHILACKLKALKQDLKVWNREVFEDSEARRRAVEEFSKWAVLEEISWRQKSRELWLKEVDGRKLTEEIEIKEGVVNAFQNILSEKGGWRPSISGLSFSSLDSVQAGLLEDVFSVEEVQAAVFGLNGDKALGPDGFTLAFWQFCGDIVKHEVMGFFVEFHSSGRFERSLNSTFIVLIPKKWGFFQSSRGLRQGDPLSPFLFILAMETLSSILKRALQGGYLEGFMAGRRGGEGVVASHLLFADDTLVQQGACGGLPLGAAFKSSWVWDVVEERFQKRLALWKRQYLSKGGRLTLVKSTLSNLPIYFMSLFIIPRKMSLRLEKIQRDFLWGEGISQSKPHLVNWSIVCMEKKDGGLGIRNLSRLNKALLGKWCWRFASKQDSLWKQVIVRKFGEENGGWCSGDSRESHGVGLWKTIRKWWLKFSERVAFKVGDGRRVHFWKDRWCGEDSLDEAFPRLYYLLRMLR</sequence>
<organism evidence="2 3">
    <name type="scientific">Vitis vinifera</name>
    <name type="common">Grape</name>
    <dbReference type="NCBI Taxonomy" id="29760"/>
    <lineage>
        <taxon>Eukaryota</taxon>
        <taxon>Viridiplantae</taxon>
        <taxon>Streptophyta</taxon>
        <taxon>Embryophyta</taxon>
        <taxon>Tracheophyta</taxon>
        <taxon>Spermatophyta</taxon>
        <taxon>Magnoliopsida</taxon>
        <taxon>eudicotyledons</taxon>
        <taxon>Gunneridae</taxon>
        <taxon>Pentapetalae</taxon>
        <taxon>rosids</taxon>
        <taxon>Vitales</taxon>
        <taxon>Vitaceae</taxon>
        <taxon>Viteae</taxon>
        <taxon>Vitis</taxon>
    </lineage>
</organism>
<dbReference type="EMBL" id="QGNW01001864">
    <property type="protein sequence ID" value="RVW29084.1"/>
    <property type="molecule type" value="Genomic_DNA"/>
</dbReference>
<dbReference type="GO" id="GO:0006281">
    <property type="term" value="P:DNA repair"/>
    <property type="evidence" value="ECO:0007669"/>
    <property type="project" value="InterPro"/>
</dbReference>
<dbReference type="SUPFAM" id="SSF56219">
    <property type="entry name" value="DNase I-like"/>
    <property type="match status" value="1"/>
</dbReference>
<evidence type="ECO:0000259" key="1">
    <source>
        <dbReference type="Pfam" id="PF03372"/>
    </source>
</evidence>
<dbReference type="PROSITE" id="PS00726">
    <property type="entry name" value="AP_NUCLEASE_F1_1"/>
    <property type="match status" value="1"/>
</dbReference>
<evidence type="ECO:0000313" key="3">
    <source>
        <dbReference type="Proteomes" id="UP000288805"/>
    </source>
</evidence>